<dbReference type="GO" id="GO:0007155">
    <property type="term" value="P:cell adhesion"/>
    <property type="evidence" value="ECO:0007669"/>
    <property type="project" value="InterPro"/>
</dbReference>
<feature type="transmembrane region" description="Helical" evidence="5">
    <location>
        <begin position="28"/>
        <end position="48"/>
    </location>
</feature>
<dbReference type="Proteomes" id="UP000182798">
    <property type="component" value="Unassembled WGS sequence"/>
</dbReference>
<dbReference type="SMART" id="SM00191">
    <property type="entry name" value="Int_alpha"/>
    <property type="match status" value="7"/>
</dbReference>
<gene>
    <name evidence="6" type="ORF">BGC33_07310</name>
</gene>
<dbReference type="SUPFAM" id="SSF69318">
    <property type="entry name" value="Integrin alpha N-terminal domain"/>
    <property type="match status" value="2"/>
</dbReference>
<dbReference type="RefSeq" id="WP_071563319.1">
    <property type="nucleotide sequence ID" value="NZ_MIQH01000114.1"/>
</dbReference>
<dbReference type="PROSITE" id="PS51470">
    <property type="entry name" value="FG_GAP"/>
    <property type="match status" value="5"/>
</dbReference>
<dbReference type="InterPro" id="IPR028994">
    <property type="entry name" value="Integrin_alpha_N"/>
</dbReference>
<dbReference type="GO" id="GO:0005509">
    <property type="term" value="F:calcium ion binding"/>
    <property type="evidence" value="ECO:0007669"/>
    <property type="project" value="InterPro"/>
</dbReference>
<protein>
    <submittedName>
        <fullName evidence="6">Uncharacterized protein</fullName>
    </submittedName>
</protein>
<dbReference type="Gene3D" id="2.130.10.130">
    <property type="entry name" value="Integrin alpha, N-terminal"/>
    <property type="match status" value="4"/>
</dbReference>
<keyword evidence="2" id="KW-0677">Repeat</keyword>
<evidence type="ECO:0000313" key="6">
    <source>
        <dbReference type="EMBL" id="OIR25621.2"/>
    </source>
</evidence>
<reference evidence="7" key="1">
    <citation type="submission" date="2016-09" db="EMBL/GenBank/DDBJ databases">
        <title>Genome Sequence of Bathymodiolus thermophilus sulfur-oxidizing gill endosymbiont.</title>
        <authorList>
            <person name="Ponnudurai R."/>
            <person name="Kleiner M."/>
            <person name="Sayavedra L."/>
            <person name="Thuermer A."/>
            <person name="Felbeck H."/>
            <person name="Schlueter R."/>
            <person name="Schweder T."/>
            <person name="Markert S."/>
        </authorList>
    </citation>
    <scope>NUCLEOTIDE SEQUENCE [LARGE SCALE GENOMIC DNA]</scope>
    <source>
        <strain evidence="7">BAT/CrabSpa'14</strain>
    </source>
</reference>
<sequence length="781" mass="77943">MKDTQAKSSTAIQQNKAQKITNQLNEKILILAKGIIAFVATVSIAVAANTGIVTYKKMQTTAPNDAVTIIATDVVGNTTQQTAAVSVKTSVAKGFIMNGENAGDWSGFSVSSAGDVNGDGLDDLIVGAYFAKSAAGKSFVVFGKANGAIVNLSAIVLGTGGFVINGEDSGSHSGHSVSSAGDVNGDGLDDLIVGAYQAVPGGKNKAGESYVVFGKADGTAVNLSTIVSGAGTGGFVINGESAEDWSGFSVSSAGDVNGDGLGDLIVGAYQAAPGGKNKAGKSYVVFGKTNGTAVNLSAVASGTGGFVMNGESAGDWSGFSVSSAGDVNGDGLDDLIIGAYFATPDDRAGQSGQAGKTYVVFGKADGTAVNLSTIASSHTETGFIINGDKAGDRSGFSVSSAGDVNGDGLDDLILGTYFADPDGKKISQAFVVFGTADGNAVILSTPIISGPGGFVINGDKAGDRSGASVSSAGDVNGDGLDDLIVGAYYDGGSQTGKSFVVFGKTDDDVVNLSAMALNTGTGGFVINGANSGDWSGASVSSAGDVNGDGLDDLIVGAYLANPADGKGLAGESFVIFGKTDTKAVDLADIRAGKGVIAHAVDFQGDTKDNTLTGTSADELFVAGSGNDVLTGNGGTDVFNAGKGNDTIVINADNLAKLSSKVLGSLLLARVNGGGNTDTLKLAGTGLNLDLTQIANGRIQDIEIIDLTGSGNNTLTLNLNDLLDVSSVTNVLKVVGNSGDKVKATGFSKSGTKHADGKTYDVYGNTKAPTAKLWIEQGLTVI</sequence>
<dbReference type="InterPro" id="IPR013519">
    <property type="entry name" value="Int_alpha_beta-p"/>
</dbReference>
<evidence type="ECO:0000313" key="7">
    <source>
        <dbReference type="Proteomes" id="UP000182798"/>
    </source>
</evidence>
<keyword evidence="5" id="KW-0812">Transmembrane</keyword>
<name>A0A1J5UI85_9GAMM</name>
<dbReference type="InterPro" id="IPR000413">
    <property type="entry name" value="Integrin_alpha"/>
</dbReference>
<dbReference type="GO" id="GO:0008305">
    <property type="term" value="C:integrin complex"/>
    <property type="evidence" value="ECO:0007669"/>
    <property type="project" value="InterPro"/>
</dbReference>
<keyword evidence="5" id="KW-1133">Transmembrane helix</keyword>
<evidence type="ECO:0000256" key="3">
    <source>
        <dbReference type="ARBA" id="ARBA00022801"/>
    </source>
</evidence>
<dbReference type="OrthoDB" id="1956004at2"/>
<evidence type="ECO:0000256" key="2">
    <source>
        <dbReference type="ARBA" id="ARBA00022737"/>
    </source>
</evidence>
<dbReference type="InterPro" id="IPR013517">
    <property type="entry name" value="FG-GAP"/>
</dbReference>
<evidence type="ECO:0000256" key="1">
    <source>
        <dbReference type="ARBA" id="ARBA00022729"/>
    </source>
</evidence>
<evidence type="ECO:0000256" key="5">
    <source>
        <dbReference type="SAM" id="Phobius"/>
    </source>
</evidence>
<dbReference type="InterPro" id="IPR001343">
    <property type="entry name" value="Hemolysn_Ca-bd"/>
</dbReference>
<dbReference type="PANTHER" id="PTHR23221:SF7">
    <property type="entry name" value="PHOSPHATIDYLINOSITOL-GLYCAN-SPECIFIC PHOSPHOLIPASE D"/>
    <property type="match status" value="1"/>
</dbReference>
<keyword evidence="4" id="KW-0325">Glycoprotein</keyword>
<dbReference type="EMBL" id="MIQH01000114">
    <property type="protein sequence ID" value="OIR25621.2"/>
    <property type="molecule type" value="Genomic_DNA"/>
</dbReference>
<comment type="caution">
    <text evidence="6">The sequence shown here is derived from an EMBL/GenBank/DDBJ whole genome shotgun (WGS) entry which is preliminary data.</text>
</comment>
<organism evidence="6 7">
    <name type="scientific">Bathymodiolus thermophilus thioautotrophic gill symbiont</name>
    <dbReference type="NCBI Taxonomy" id="2360"/>
    <lineage>
        <taxon>Bacteria</taxon>
        <taxon>Pseudomonadati</taxon>
        <taxon>Pseudomonadota</taxon>
        <taxon>Gammaproteobacteria</taxon>
        <taxon>sulfur-oxidizing symbionts</taxon>
    </lineage>
</organism>
<evidence type="ECO:0000256" key="4">
    <source>
        <dbReference type="ARBA" id="ARBA00023180"/>
    </source>
</evidence>
<keyword evidence="3" id="KW-0378">Hydrolase</keyword>
<keyword evidence="1" id="KW-0732">Signal</keyword>
<dbReference type="GO" id="GO:0016787">
    <property type="term" value="F:hydrolase activity"/>
    <property type="evidence" value="ECO:0007669"/>
    <property type="project" value="UniProtKB-KW"/>
</dbReference>
<dbReference type="PRINTS" id="PR01185">
    <property type="entry name" value="INTEGRINA"/>
</dbReference>
<dbReference type="AlphaFoldDB" id="A0A1J5UI85"/>
<dbReference type="Pfam" id="PF00353">
    <property type="entry name" value="HemolysinCabind"/>
    <property type="match status" value="1"/>
</dbReference>
<keyword evidence="5" id="KW-0472">Membrane</keyword>
<dbReference type="PANTHER" id="PTHR23221">
    <property type="entry name" value="GLYCOSYLPHOSPHATIDYLINOSITOL PHOSPHOLIPASE D"/>
    <property type="match status" value="1"/>
</dbReference>
<proteinExistence type="predicted"/>
<accession>A0A1J5UI85</accession>
<dbReference type="Pfam" id="PF01839">
    <property type="entry name" value="FG-GAP"/>
    <property type="match status" value="7"/>
</dbReference>